<evidence type="ECO:0000256" key="1">
    <source>
        <dbReference type="ARBA" id="ARBA00004477"/>
    </source>
</evidence>
<dbReference type="PANTHER" id="PTHR12317">
    <property type="entry name" value="DIACYLGLYCEROL O-ACYLTRANSFERASE"/>
    <property type="match status" value="1"/>
</dbReference>
<evidence type="ECO:0000313" key="23">
    <source>
        <dbReference type="Ensembl" id="ENSPEMP00000014241.1"/>
    </source>
</evidence>
<evidence type="ECO:0000256" key="10">
    <source>
        <dbReference type="ARBA" id="ARBA00022989"/>
    </source>
</evidence>
<comment type="pathway">
    <text evidence="2">Glycerolipid metabolism; triacylglycerol biosynthesis.</text>
</comment>
<proteinExistence type="inferred from homology"/>
<evidence type="ECO:0000313" key="24">
    <source>
        <dbReference type="Proteomes" id="UP000694547"/>
    </source>
</evidence>
<evidence type="ECO:0000256" key="3">
    <source>
        <dbReference type="ARBA" id="ARBA00005189"/>
    </source>
</evidence>
<protein>
    <recommendedName>
        <fullName evidence="22">Acyltransferase</fullName>
        <ecNumber evidence="22">2.3.1.-</ecNumber>
    </recommendedName>
</protein>
<keyword evidence="10 22" id="KW-1133">Transmembrane helix</keyword>
<comment type="catalytic activity">
    <reaction evidence="18">
        <text>a 1-acylglycerol + an acyl-CoA = a 1,2-diacylglycerol + CoA</text>
        <dbReference type="Rhea" id="RHEA:39943"/>
        <dbReference type="ChEBI" id="CHEBI:35759"/>
        <dbReference type="ChEBI" id="CHEBI:49172"/>
        <dbReference type="ChEBI" id="CHEBI:57287"/>
        <dbReference type="ChEBI" id="CHEBI:58342"/>
    </reaction>
    <physiologicalReaction direction="left-to-right" evidence="18">
        <dbReference type="Rhea" id="RHEA:39944"/>
    </physiologicalReaction>
</comment>
<evidence type="ECO:0000256" key="19">
    <source>
        <dbReference type="ARBA" id="ARBA00043704"/>
    </source>
</evidence>
<reference evidence="23 24" key="1">
    <citation type="submission" date="2018-10" db="EMBL/GenBank/DDBJ databases">
        <title>Improved assembly of the deer mouse Peromyscus maniculatus genome.</title>
        <authorList>
            <person name="Lassance J.-M."/>
            <person name="Hoekstra H.E."/>
        </authorList>
    </citation>
    <scope>NUCLEOTIDE SEQUENCE [LARGE SCALE GENOMIC DNA]</scope>
</reference>
<sequence>MKLEFAPLNIPLARRLQTAAVFQWVLSFLLLTEVCFGIMVMLIICNYWFLYIPYLTWLYFDWQTPEQGGRKSNWVRSWTVWRHFKDYFPIHLIKTQDLDLGHNYIFGFHPHGILVPGAFGNFCTNYSDFKKLFPGFTSYLHVTSCWLPTPFFREYLMSFGMVSVSKKSVSHVLSKSDGGNISVIVLGGARESLEAQPEKCALYIRQRKGFIKMALTHGAHLVPVFSFGENELYKQINNPEGSWLRTVQEIVLKLMGFPLPLFYARGLFQYSFGLMPYRKPIHTVVGRPIPVRQTLHPTPEQMEELLQTYMEELRKLFDEHKAKYGIPENKTLVFK</sequence>
<dbReference type="Ensembl" id="ENSPEMT00000018510.2">
    <property type="protein sequence ID" value="ENSPEMP00000014241.1"/>
    <property type="gene ID" value="ENSPEMG00000014100.2"/>
</dbReference>
<keyword evidence="5" id="KW-0444">Lipid biosynthesis</keyword>
<dbReference type="EC" id="2.3.1.-" evidence="22"/>
<evidence type="ECO:0000256" key="5">
    <source>
        <dbReference type="ARBA" id="ARBA00022516"/>
    </source>
</evidence>
<dbReference type="GO" id="GO:0005789">
    <property type="term" value="C:endoplasmic reticulum membrane"/>
    <property type="evidence" value="ECO:0007669"/>
    <property type="project" value="UniProtKB-SubCell"/>
</dbReference>
<comment type="pathway">
    <text evidence="3">Lipid metabolism.</text>
</comment>
<keyword evidence="11" id="KW-0443">Lipid metabolism</keyword>
<comment type="caution">
    <text evidence="22">Lacks conserved residue(s) required for the propagation of feature annotation.</text>
</comment>
<dbReference type="GO" id="GO:0003846">
    <property type="term" value="F:2-acylglycerol O-acyltransferase activity"/>
    <property type="evidence" value="ECO:0007669"/>
    <property type="project" value="UniProtKB-EC"/>
</dbReference>
<evidence type="ECO:0000256" key="4">
    <source>
        <dbReference type="ARBA" id="ARBA00005420"/>
    </source>
</evidence>
<evidence type="ECO:0000256" key="14">
    <source>
        <dbReference type="ARBA" id="ARBA00023315"/>
    </source>
</evidence>
<evidence type="ECO:0000256" key="18">
    <source>
        <dbReference type="ARBA" id="ARBA00043696"/>
    </source>
</evidence>
<comment type="catalytic activity">
    <reaction evidence="15">
        <text>a 2-acylglycerol + an acyl-CoA = a 1,2-diacyl-sn-glycerol + CoA</text>
        <dbReference type="Rhea" id="RHEA:32947"/>
        <dbReference type="ChEBI" id="CHEBI:17389"/>
        <dbReference type="ChEBI" id="CHEBI:17815"/>
        <dbReference type="ChEBI" id="CHEBI:57287"/>
        <dbReference type="ChEBI" id="CHEBI:58342"/>
    </reaction>
    <physiologicalReaction direction="left-to-right" evidence="15">
        <dbReference type="Rhea" id="RHEA:32948"/>
    </physiologicalReaction>
</comment>
<comment type="catalytic activity">
    <reaction evidence="16">
        <text>a 2-acylglycerol + an acyl-CoA = a 2,3-diacyl-sn-glycerol + CoA</text>
        <dbReference type="Rhea" id="RHEA:38467"/>
        <dbReference type="ChEBI" id="CHEBI:17389"/>
        <dbReference type="ChEBI" id="CHEBI:57287"/>
        <dbReference type="ChEBI" id="CHEBI:58342"/>
        <dbReference type="ChEBI" id="CHEBI:75524"/>
    </reaction>
    <physiologicalReaction direction="left-to-right" evidence="16">
        <dbReference type="Rhea" id="RHEA:38468"/>
    </physiologicalReaction>
</comment>
<evidence type="ECO:0000256" key="2">
    <source>
        <dbReference type="ARBA" id="ARBA00004771"/>
    </source>
</evidence>
<comment type="catalytic activity">
    <reaction evidence="20">
        <text>a 3-acyl-sn-glycerol + an acyl-CoA = a 1,3-diacyl-sn-glycerol + CoA</text>
        <dbReference type="Rhea" id="RHEA:77555"/>
        <dbReference type="ChEBI" id="CHEBI:57287"/>
        <dbReference type="ChEBI" id="CHEBI:58342"/>
        <dbReference type="ChEBI" id="CHEBI:64760"/>
        <dbReference type="ChEBI" id="CHEBI:77272"/>
    </reaction>
    <physiologicalReaction direction="left-to-right" evidence="20">
        <dbReference type="Rhea" id="RHEA:77556"/>
    </physiologicalReaction>
</comment>
<dbReference type="Pfam" id="PF03982">
    <property type="entry name" value="DAGAT"/>
    <property type="match status" value="1"/>
</dbReference>
<comment type="catalytic activity">
    <reaction evidence="19">
        <text>a 2-acylglycerol + an acyl-CoA = a 1,2-diacylglycerol + CoA</text>
        <dbReference type="Rhea" id="RHEA:16741"/>
        <dbReference type="ChEBI" id="CHEBI:17389"/>
        <dbReference type="ChEBI" id="CHEBI:49172"/>
        <dbReference type="ChEBI" id="CHEBI:57287"/>
        <dbReference type="ChEBI" id="CHEBI:58342"/>
        <dbReference type="EC" id="2.3.1.22"/>
    </reaction>
    <physiologicalReaction direction="left-to-right" evidence="19">
        <dbReference type="Rhea" id="RHEA:16742"/>
    </physiologicalReaction>
</comment>
<dbReference type="GO" id="GO:0019432">
    <property type="term" value="P:triglyceride biosynthetic process"/>
    <property type="evidence" value="ECO:0007669"/>
    <property type="project" value="TreeGrafter"/>
</dbReference>
<comment type="similarity">
    <text evidence="4 22">Belongs to the diacylglycerol acyltransferase family.</text>
</comment>
<feature type="transmembrane region" description="Helical" evidence="22">
    <location>
        <begin position="21"/>
        <end position="49"/>
    </location>
</feature>
<dbReference type="AlphaFoldDB" id="A0A6I9KWB2"/>
<evidence type="ECO:0000256" key="16">
    <source>
        <dbReference type="ARBA" id="ARBA00043663"/>
    </source>
</evidence>
<evidence type="ECO:0000256" key="11">
    <source>
        <dbReference type="ARBA" id="ARBA00023098"/>
    </source>
</evidence>
<organism evidence="23 24">
    <name type="scientific">Peromyscus maniculatus bairdii</name>
    <name type="common">Prairie deer mouse</name>
    <dbReference type="NCBI Taxonomy" id="230844"/>
    <lineage>
        <taxon>Eukaryota</taxon>
        <taxon>Metazoa</taxon>
        <taxon>Chordata</taxon>
        <taxon>Craniata</taxon>
        <taxon>Vertebrata</taxon>
        <taxon>Euteleostomi</taxon>
        <taxon>Mammalia</taxon>
        <taxon>Eutheria</taxon>
        <taxon>Euarchontoglires</taxon>
        <taxon>Glires</taxon>
        <taxon>Rodentia</taxon>
        <taxon>Myomorpha</taxon>
        <taxon>Muroidea</taxon>
        <taxon>Cricetidae</taxon>
        <taxon>Neotominae</taxon>
        <taxon>Peromyscus</taxon>
    </lineage>
</organism>
<dbReference type="InterPro" id="IPR007130">
    <property type="entry name" value="DAGAT"/>
</dbReference>
<reference evidence="23" key="2">
    <citation type="submission" date="2025-08" db="UniProtKB">
        <authorList>
            <consortium name="Ensembl"/>
        </authorList>
    </citation>
    <scope>IDENTIFICATION</scope>
</reference>
<comment type="catalytic activity">
    <reaction evidence="17">
        <text>a 1-acylglycerol + an acyl-CoA = a 1,3-diacylglycerol + CoA</text>
        <dbReference type="Rhea" id="RHEA:77571"/>
        <dbReference type="ChEBI" id="CHEBI:35759"/>
        <dbReference type="ChEBI" id="CHEBI:47777"/>
        <dbReference type="ChEBI" id="CHEBI:57287"/>
        <dbReference type="ChEBI" id="CHEBI:58342"/>
    </reaction>
    <physiologicalReaction direction="left-to-right" evidence="17">
        <dbReference type="Rhea" id="RHEA:77572"/>
    </physiologicalReaction>
</comment>
<evidence type="ECO:0000256" key="8">
    <source>
        <dbReference type="ARBA" id="ARBA00022798"/>
    </source>
</evidence>
<evidence type="ECO:0000256" key="12">
    <source>
        <dbReference type="ARBA" id="ARBA00023136"/>
    </source>
</evidence>
<keyword evidence="24" id="KW-1185">Reference proteome</keyword>
<evidence type="ECO:0000256" key="20">
    <source>
        <dbReference type="ARBA" id="ARBA00047737"/>
    </source>
</evidence>
<reference evidence="23" key="3">
    <citation type="submission" date="2025-09" db="UniProtKB">
        <authorList>
            <consortium name="Ensembl"/>
        </authorList>
    </citation>
    <scope>IDENTIFICATION</scope>
</reference>
<keyword evidence="6 22" id="KW-0808">Transferase</keyword>
<dbReference type="GO" id="GO:0006651">
    <property type="term" value="P:diacylglycerol biosynthetic process"/>
    <property type="evidence" value="ECO:0007669"/>
    <property type="project" value="Ensembl"/>
</dbReference>
<evidence type="ECO:0000256" key="6">
    <source>
        <dbReference type="ARBA" id="ARBA00022679"/>
    </source>
</evidence>
<dbReference type="PANTHER" id="PTHR12317:SF26">
    <property type="entry name" value="2-ACYLGLYCEROL O-ACYLTRANSFERASE 1"/>
    <property type="match status" value="1"/>
</dbReference>
<name>A0A6I9KWB2_PERMB</name>
<dbReference type="GO" id="GO:0006071">
    <property type="term" value="P:glycerol metabolic process"/>
    <property type="evidence" value="ECO:0007669"/>
    <property type="project" value="UniProtKB-KW"/>
</dbReference>
<evidence type="ECO:0000256" key="9">
    <source>
        <dbReference type="ARBA" id="ARBA00022824"/>
    </source>
</evidence>
<keyword evidence="13" id="KW-0325">Glycoprotein</keyword>
<dbReference type="CDD" id="cd07987">
    <property type="entry name" value="LPLAT_MGAT-like"/>
    <property type="match status" value="1"/>
</dbReference>
<evidence type="ECO:0000256" key="15">
    <source>
        <dbReference type="ARBA" id="ARBA00043656"/>
    </source>
</evidence>
<evidence type="ECO:0000256" key="7">
    <source>
        <dbReference type="ARBA" id="ARBA00022692"/>
    </source>
</evidence>
<comment type="catalytic activity">
    <reaction evidence="21">
        <text>a 1-acyl-sn-glycerol + an acyl-CoA = a 1,3-diacyl-sn-glycerol + CoA</text>
        <dbReference type="Rhea" id="RHEA:77559"/>
        <dbReference type="ChEBI" id="CHEBI:57287"/>
        <dbReference type="ChEBI" id="CHEBI:58342"/>
        <dbReference type="ChEBI" id="CHEBI:64683"/>
        <dbReference type="ChEBI" id="CHEBI:77272"/>
    </reaction>
    <physiologicalReaction direction="left-to-right" evidence="21">
        <dbReference type="Rhea" id="RHEA:77560"/>
    </physiologicalReaction>
</comment>
<keyword evidence="12 22" id="KW-0472">Membrane</keyword>
<keyword evidence="7 22" id="KW-0812">Transmembrane</keyword>
<evidence type="ECO:0000256" key="17">
    <source>
        <dbReference type="ARBA" id="ARBA00043685"/>
    </source>
</evidence>
<dbReference type="GeneTree" id="ENSGT01030000234582"/>
<dbReference type="GO" id="GO:0004144">
    <property type="term" value="F:diacylglycerol O-acyltransferase activity"/>
    <property type="evidence" value="ECO:0007669"/>
    <property type="project" value="Ensembl"/>
</dbReference>
<evidence type="ECO:0000256" key="22">
    <source>
        <dbReference type="RuleBase" id="RU367023"/>
    </source>
</evidence>
<evidence type="ECO:0000256" key="21">
    <source>
        <dbReference type="ARBA" id="ARBA00049073"/>
    </source>
</evidence>
<evidence type="ECO:0000256" key="13">
    <source>
        <dbReference type="ARBA" id="ARBA00023180"/>
    </source>
</evidence>
<comment type="subcellular location">
    <subcellularLocation>
        <location evidence="1 22">Endoplasmic reticulum membrane</location>
        <topology evidence="1 22">Multi-pass membrane protein</topology>
    </subcellularLocation>
</comment>
<keyword evidence="14" id="KW-0012">Acyltransferase</keyword>
<accession>A0A6I9KWB2</accession>
<dbReference type="Proteomes" id="UP000694547">
    <property type="component" value="Chromosome 13"/>
</dbReference>
<keyword evidence="9 22" id="KW-0256">Endoplasmic reticulum</keyword>
<keyword evidence="8" id="KW-0319">Glycerol metabolism</keyword>